<gene>
    <name evidence="1" type="ORF">NEZAVI_LOCUS4822</name>
</gene>
<proteinExistence type="predicted"/>
<evidence type="ECO:0000313" key="1">
    <source>
        <dbReference type="EMBL" id="CAH1394295.1"/>
    </source>
</evidence>
<dbReference type="Proteomes" id="UP001152798">
    <property type="component" value="Chromosome 2"/>
</dbReference>
<dbReference type="OrthoDB" id="10347771at2759"/>
<sequence>MKMIRISGRGYLRQWKRFGAYLYERGLHHTRQPWSCVPAPKGKGPHWYRRKMKRRMKKRMKRLEIMWARYKKPPRLTEREVKIKQRKQFIEELYRRIKIMAPYYRMRQRVFSCGSINVFEAFRRKFAVKKYVLEIHLADQRILLTQLSFLKSTSTMAGIKRTVRVINSLTRMKMRGALAFKDALVQRKIVNRRLAEKRKYFLNILVPLAEYYHKIKNYDNVIIPRYFAAVEKMVFQERYVPRKNAVEQRFLQVFGVSQMRYMELKAAAKEMGFYLRTRYYFTVGISKVISQLYFAKDIVLDLLRDGHEVLTKMFHYYNTFMTMEALQNKVLKSLEKRRLTTRYKRRELEFEVEFLLEKHNLYEPIRQCYTEIPALPYISTDNKEQLAMMLIETFRGSRNFMDRSYIDGMTNNTMEDIWARHPGNMEVLHRIALKFSIKFVKVLLIIQDENNRKIYFEERRKVYTECIVYVFYSSILYSVRASIFFIYSKRLRPHTYEAEILVIKKLFRVQEDQRLFEFFVRSMFNLTKRTPLYHKGMLGIHHRMIGGNKERCLKDEFKFYRMFLSIRNSLTTKRQRQMWAKVRKAREEKKKLTRLINFSVHAKINPEILRIFNFYRTNFETICPLCCSAERESFLITVGEKEDRLQDVPDIISSAQHYYLGAKIIDLSHDIEHCTQPAATFLLKIKILEERRKKAYLGKEQWFKF</sequence>
<protein>
    <submittedName>
        <fullName evidence="1">Uncharacterized protein</fullName>
    </submittedName>
</protein>
<organism evidence="1 2">
    <name type="scientific">Nezara viridula</name>
    <name type="common">Southern green stink bug</name>
    <name type="synonym">Cimex viridulus</name>
    <dbReference type="NCBI Taxonomy" id="85310"/>
    <lineage>
        <taxon>Eukaryota</taxon>
        <taxon>Metazoa</taxon>
        <taxon>Ecdysozoa</taxon>
        <taxon>Arthropoda</taxon>
        <taxon>Hexapoda</taxon>
        <taxon>Insecta</taxon>
        <taxon>Pterygota</taxon>
        <taxon>Neoptera</taxon>
        <taxon>Paraneoptera</taxon>
        <taxon>Hemiptera</taxon>
        <taxon>Heteroptera</taxon>
        <taxon>Panheteroptera</taxon>
        <taxon>Pentatomomorpha</taxon>
        <taxon>Pentatomoidea</taxon>
        <taxon>Pentatomidae</taxon>
        <taxon>Pentatominae</taxon>
        <taxon>Nezara</taxon>
    </lineage>
</organism>
<dbReference type="EMBL" id="OV725078">
    <property type="protein sequence ID" value="CAH1394295.1"/>
    <property type="molecule type" value="Genomic_DNA"/>
</dbReference>
<dbReference type="AlphaFoldDB" id="A0A9P0EBE9"/>
<name>A0A9P0EBE9_NEZVI</name>
<reference evidence="1" key="1">
    <citation type="submission" date="2022-01" db="EMBL/GenBank/DDBJ databases">
        <authorList>
            <person name="King R."/>
        </authorList>
    </citation>
    <scope>NUCLEOTIDE SEQUENCE</scope>
</reference>
<keyword evidence="2" id="KW-1185">Reference proteome</keyword>
<evidence type="ECO:0000313" key="2">
    <source>
        <dbReference type="Proteomes" id="UP001152798"/>
    </source>
</evidence>
<accession>A0A9P0EBE9</accession>